<dbReference type="PIRSF" id="PIRSF000530">
    <property type="entry name" value="Galactokinase"/>
    <property type="match status" value="1"/>
</dbReference>
<evidence type="ECO:0000256" key="4">
    <source>
        <dbReference type="ARBA" id="ARBA00022723"/>
    </source>
</evidence>
<dbReference type="PANTHER" id="PTHR10457:SF7">
    <property type="entry name" value="GALACTOKINASE-RELATED"/>
    <property type="match status" value="1"/>
</dbReference>
<feature type="domain" description="GHMP kinase C-terminal" evidence="14">
    <location>
        <begin position="286"/>
        <end position="365"/>
    </location>
</feature>
<dbReference type="InterPro" id="IPR014721">
    <property type="entry name" value="Ribsml_uS5_D2-typ_fold_subgr"/>
</dbReference>
<dbReference type="SUPFAM" id="SSF55060">
    <property type="entry name" value="GHMP Kinase, C-terminal domain"/>
    <property type="match status" value="1"/>
</dbReference>
<feature type="site" description="Transition state stabilizer" evidence="11">
    <location>
        <position position="25"/>
    </location>
</feature>
<dbReference type="HAMAP" id="MF_00246">
    <property type="entry name" value="Galactokinase"/>
    <property type="match status" value="1"/>
</dbReference>
<evidence type="ECO:0000256" key="2">
    <source>
        <dbReference type="ARBA" id="ARBA00022490"/>
    </source>
</evidence>
<keyword evidence="6 11" id="KW-0418">Kinase</keyword>
<evidence type="ECO:0000256" key="1">
    <source>
        <dbReference type="ARBA" id="ARBA00006566"/>
    </source>
</evidence>
<comment type="subcellular location">
    <subcellularLocation>
        <location evidence="11">Cytoplasm</location>
    </subcellularLocation>
</comment>
<dbReference type="InterPro" id="IPR020568">
    <property type="entry name" value="Ribosomal_Su5_D2-typ_SF"/>
</dbReference>
<keyword evidence="5 11" id="KW-0547">Nucleotide-binding</keyword>
<evidence type="ECO:0000256" key="5">
    <source>
        <dbReference type="ARBA" id="ARBA00022741"/>
    </source>
</evidence>
<dbReference type="Pfam" id="PF10509">
    <property type="entry name" value="GalKase_gal_bdg"/>
    <property type="match status" value="1"/>
</dbReference>
<evidence type="ECO:0000256" key="7">
    <source>
        <dbReference type="ARBA" id="ARBA00022840"/>
    </source>
</evidence>
<evidence type="ECO:0000256" key="11">
    <source>
        <dbReference type="HAMAP-Rule" id="MF_00246"/>
    </source>
</evidence>
<evidence type="ECO:0000256" key="8">
    <source>
        <dbReference type="ARBA" id="ARBA00022842"/>
    </source>
</evidence>
<keyword evidence="9 11" id="KW-0299">Galactose metabolism</keyword>
<evidence type="ECO:0000256" key="10">
    <source>
        <dbReference type="ARBA" id="ARBA00023277"/>
    </source>
</evidence>
<name>A0ABY8C5W6_9MICO</name>
<dbReference type="Pfam" id="PF08544">
    <property type="entry name" value="GHMP_kinases_C"/>
    <property type="match status" value="1"/>
</dbReference>
<comment type="catalytic activity">
    <reaction evidence="11">
        <text>alpha-D-galactose + ATP = alpha-D-galactose 1-phosphate + ADP + H(+)</text>
        <dbReference type="Rhea" id="RHEA:13553"/>
        <dbReference type="ChEBI" id="CHEBI:15378"/>
        <dbReference type="ChEBI" id="CHEBI:28061"/>
        <dbReference type="ChEBI" id="CHEBI:30616"/>
        <dbReference type="ChEBI" id="CHEBI:58336"/>
        <dbReference type="ChEBI" id="CHEBI:456216"/>
        <dbReference type="EC" id="2.7.1.6"/>
    </reaction>
</comment>
<evidence type="ECO:0000256" key="3">
    <source>
        <dbReference type="ARBA" id="ARBA00022679"/>
    </source>
</evidence>
<dbReference type="InterPro" id="IPR036554">
    <property type="entry name" value="GHMP_kinase_C_sf"/>
</dbReference>
<keyword evidence="10 11" id="KW-0119">Carbohydrate metabolism</keyword>
<evidence type="ECO:0000259" key="15">
    <source>
        <dbReference type="Pfam" id="PF10509"/>
    </source>
</evidence>
<feature type="active site" description="Proton acceptor" evidence="11">
    <location>
        <position position="177"/>
    </location>
</feature>
<dbReference type="RefSeq" id="WP_275280003.1">
    <property type="nucleotide sequence ID" value="NZ_CP119108.1"/>
</dbReference>
<dbReference type="InterPro" id="IPR006206">
    <property type="entry name" value="Mevalonate/galactokinase"/>
</dbReference>
<feature type="domain" description="Galactokinase N-terminal" evidence="15">
    <location>
        <begin position="8"/>
        <end position="55"/>
    </location>
</feature>
<feature type="binding site" evidence="11">
    <location>
        <begin position="127"/>
        <end position="133"/>
    </location>
    <ligand>
        <name>ATP</name>
        <dbReference type="ChEBI" id="CHEBI:30616"/>
    </ligand>
</feature>
<gene>
    <name evidence="11 16" type="primary">galK</name>
    <name evidence="16" type="ORF">PU630_02405</name>
</gene>
<keyword evidence="7 11" id="KW-0067">ATP-binding</keyword>
<dbReference type="Gene3D" id="3.30.70.890">
    <property type="entry name" value="GHMP kinase, C-terminal domain"/>
    <property type="match status" value="1"/>
</dbReference>
<keyword evidence="4 11" id="KW-0479">Metal-binding</keyword>
<dbReference type="PROSITE" id="PS00627">
    <property type="entry name" value="GHMP_KINASES_ATP"/>
    <property type="match status" value="1"/>
</dbReference>
<keyword evidence="8 11" id="KW-0460">Magnesium</keyword>
<evidence type="ECO:0000259" key="14">
    <source>
        <dbReference type="Pfam" id="PF08544"/>
    </source>
</evidence>
<evidence type="ECO:0000256" key="6">
    <source>
        <dbReference type="ARBA" id="ARBA00022777"/>
    </source>
</evidence>
<dbReference type="InterPro" id="IPR019539">
    <property type="entry name" value="GalKase_N"/>
</dbReference>
<comment type="pathway">
    <text evidence="11">Carbohydrate metabolism; galactose metabolism.</text>
</comment>
<dbReference type="PROSITE" id="PS00106">
    <property type="entry name" value="GALACTOKINASE"/>
    <property type="match status" value="1"/>
</dbReference>
<dbReference type="EMBL" id="CP119108">
    <property type="protein sequence ID" value="WEG10605.1"/>
    <property type="molecule type" value="Genomic_DNA"/>
</dbReference>
<sequence>MDAAAALFATLSHRAPEGAWSAPGRVNLIGEHTDYNDGFVLPFAIDHRTHAVVGRRDDARIRVTSTFADEPVEVAIDELDTLFPSDGDVAVPEWAAYPLGVAWALRHAATAPALGVDIAIASDVPVGAGLSSSAAIEGATAAALNDVWDLGLDSVALARVGRRAENEAVGAPTGIMDQMAAMLGRADAAIFLDCRSLQAQVVDLGFAGAGLDLVVIDTRVTHAHSTGGYRERRESCERGAALMGVRALRDVDVADLDRAREIMEEVTFRRVRHIVTENQRVLDTVQALRTQGPTAIGPLLDASHASMRDDFEISTPELDTAVEAARGAGALGARMTGGGFGGAAIALTPHDRVDAVRDAATRAFADAGFSAPRVFTVIPSAGARRDG</sequence>
<dbReference type="EC" id="2.7.1.6" evidence="11 12"/>
<dbReference type="Gene3D" id="3.30.230.10">
    <property type="match status" value="1"/>
</dbReference>
<reference evidence="16 17" key="1">
    <citation type="submission" date="2023-03" db="EMBL/GenBank/DDBJ databases">
        <title>Genome sequence of Microbacterium sp. KACC 23027.</title>
        <authorList>
            <person name="Kim S."/>
            <person name="Heo J."/>
            <person name="Kwon S.-W."/>
        </authorList>
    </citation>
    <scope>NUCLEOTIDE SEQUENCE [LARGE SCALE GENOMIC DNA]</scope>
    <source>
        <strain evidence="16 17">KACC 23027</strain>
    </source>
</reference>
<dbReference type="InterPro" id="IPR019741">
    <property type="entry name" value="Galactokinase_CS"/>
</dbReference>
<feature type="binding site" evidence="11">
    <location>
        <begin position="31"/>
        <end position="34"/>
    </location>
    <ligand>
        <name>substrate</name>
    </ligand>
</feature>
<organism evidence="16 17">
    <name type="scientific">Microbacterium horticulturae</name>
    <dbReference type="NCBI Taxonomy" id="3028316"/>
    <lineage>
        <taxon>Bacteria</taxon>
        <taxon>Bacillati</taxon>
        <taxon>Actinomycetota</taxon>
        <taxon>Actinomycetes</taxon>
        <taxon>Micrococcales</taxon>
        <taxon>Microbacteriaceae</taxon>
        <taxon>Microbacterium</taxon>
    </lineage>
</organism>
<dbReference type="InterPro" id="IPR000705">
    <property type="entry name" value="Galactokinase"/>
</dbReference>
<dbReference type="Pfam" id="PF00288">
    <property type="entry name" value="GHMP_kinases_N"/>
    <property type="match status" value="1"/>
</dbReference>
<comment type="function">
    <text evidence="11">Catalyzes the transfer of the gamma-phosphate of ATP to D-galactose to form alpha-D-galactose-1-phosphate (Gal-1-P).</text>
</comment>
<feature type="binding site" evidence="11">
    <location>
        <position position="133"/>
    </location>
    <ligand>
        <name>Mg(2+)</name>
        <dbReference type="ChEBI" id="CHEBI:18420"/>
    </ligand>
</feature>
<feature type="domain" description="GHMP kinase N-terminal" evidence="13">
    <location>
        <begin position="97"/>
        <end position="184"/>
    </location>
</feature>
<dbReference type="PANTHER" id="PTHR10457">
    <property type="entry name" value="MEVALONATE KINASE/GALACTOKINASE"/>
    <property type="match status" value="1"/>
</dbReference>
<evidence type="ECO:0000259" key="13">
    <source>
        <dbReference type="Pfam" id="PF00288"/>
    </source>
</evidence>
<evidence type="ECO:0000256" key="9">
    <source>
        <dbReference type="ARBA" id="ARBA00023144"/>
    </source>
</evidence>
<proteinExistence type="inferred from homology"/>
<evidence type="ECO:0000313" key="16">
    <source>
        <dbReference type="EMBL" id="WEG10605.1"/>
    </source>
</evidence>
<protein>
    <recommendedName>
        <fullName evidence="11 12">Galactokinase</fullName>
        <ecNumber evidence="11 12">2.7.1.6</ecNumber>
    </recommendedName>
    <alternativeName>
        <fullName evidence="11">Galactose kinase</fullName>
    </alternativeName>
</protein>
<evidence type="ECO:0000256" key="12">
    <source>
        <dbReference type="NCBIfam" id="TIGR00131"/>
    </source>
</evidence>
<accession>A0ABY8C5W6</accession>
<comment type="similarity">
    <text evidence="1 11">Belongs to the GHMP kinase family. GalK subfamily.</text>
</comment>
<feature type="binding site" evidence="11">
    <location>
        <position position="165"/>
    </location>
    <ligand>
        <name>Mg(2+)</name>
        <dbReference type="ChEBI" id="CHEBI:18420"/>
    </ligand>
</feature>
<dbReference type="PRINTS" id="PR00959">
    <property type="entry name" value="MEVGALKINASE"/>
</dbReference>
<dbReference type="InterPro" id="IPR013750">
    <property type="entry name" value="GHMP_kinase_C_dom"/>
</dbReference>
<feature type="binding site" evidence="11">
    <location>
        <position position="229"/>
    </location>
    <ligand>
        <name>substrate</name>
    </ligand>
</feature>
<keyword evidence="2 11" id="KW-0963">Cytoplasm</keyword>
<keyword evidence="17" id="KW-1185">Reference proteome</keyword>
<dbReference type="InterPro" id="IPR006204">
    <property type="entry name" value="GHMP_kinase_N_dom"/>
</dbReference>
<dbReference type="InterPro" id="IPR022963">
    <property type="entry name" value="Galactokinase_bac"/>
</dbReference>
<dbReference type="NCBIfam" id="TIGR00131">
    <property type="entry name" value="gal_kin"/>
    <property type="match status" value="1"/>
</dbReference>
<dbReference type="PRINTS" id="PR00473">
    <property type="entry name" value="GALCTOKINASE"/>
</dbReference>
<dbReference type="InterPro" id="IPR006203">
    <property type="entry name" value="GHMP_knse_ATP-bd_CS"/>
</dbReference>
<evidence type="ECO:0000313" key="17">
    <source>
        <dbReference type="Proteomes" id="UP001214553"/>
    </source>
</evidence>
<dbReference type="GO" id="GO:0004335">
    <property type="term" value="F:galactokinase activity"/>
    <property type="evidence" value="ECO:0007669"/>
    <property type="project" value="UniProtKB-EC"/>
</dbReference>
<dbReference type="SUPFAM" id="SSF54211">
    <property type="entry name" value="Ribosomal protein S5 domain 2-like"/>
    <property type="match status" value="1"/>
</dbReference>
<dbReference type="Proteomes" id="UP001214553">
    <property type="component" value="Chromosome"/>
</dbReference>
<keyword evidence="3 11" id="KW-0808">Transferase</keyword>
<feature type="binding site" evidence="11">
    <location>
        <position position="65"/>
    </location>
    <ligand>
        <name>ATP</name>
        <dbReference type="ChEBI" id="CHEBI:30616"/>
    </ligand>
</feature>